<organism evidence="5 6">
    <name type="scientific">Corynebacterium tapiri</name>
    <dbReference type="NCBI Taxonomy" id="1448266"/>
    <lineage>
        <taxon>Bacteria</taxon>
        <taxon>Bacillati</taxon>
        <taxon>Actinomycetota</taxon>
        <taxon>Actinomycetes</taxon>
        <taxon>Mycobacteriales</taxon>
        <taxon>Corynebacteriaceae</taxon>
        <taxon>Corynebacterium</taxon>
    </lineage>
</organism>
<dbReference type="GO" id="GO:0003677">
    <property type="term" value="F:DNA binding"/>
    <property type="evidence" value="ECO:0007669"/>
    <property type="project" value="UniProtKB-KW"/>
</dbReference>
<keyword evidence="2" id="KW-0238">DNA-binding</keyword>
<accession>A0A5C4U2I8</accession>
<dbReference type="InterPro" id="IPR036390">
    <property type="entry name" value="WH_DNA-bd_sf"/>
</dbReference>
<dbReference type="SMART" id="SM00895">
    <property type="entry name" value="FCD"/>
    <property type="match status" value="1"/>
</dbReference>
<gene>
    <name evidence="5" type="ORF">FHE74_09835</name>
</gene>
<sequence length="247" mass="27212">MMRVMATSPSRPSKADRVVEHVRRCVREGTMTPNQWYSAYQLADELEISRSPAREGLLRLEEAGLIRFTHNRGFQVIPTTGDDVAEIFTMRIALEVPAARRAAALLDGDVTALRETRAAMQEAADRNDEAEFFRLDRHLHALINSAGGGQRTANTVEQLRNITQLIGTSTAAEDLRTLSAIVQEHDPIIDAIAARDRAAAGSFMLEHLSLTGRMLVAQAMGVSAHDEAAEQTWRKHTTGFLHDTGAD</sequence>
<keyword evidence="3" id="KW-0804">Transcription</keyword>
<dbReference type="SUPFAM" id="SSF48008">
    <property type="entry name" value="GntR ligand-binding domain-like"/>
    <property type="match status" value="1"/>
</dbReference>
<dbReference type="EMBL" id="VDHJ01000016">
    <property type="protein sequence ID" value="TNL95076.1"/>
    <property type="molecule type" value="Genomic_DNA"/>
</dbReference>
<evidence type="ECO:0000259" key="4">
    <source>
        <dbReference type="PROSITE" id="PS50949"/>
    </source>
</evidence>
<dbReference type="GO" id="GO:0003700">
    <property type="term" value="F:DNA-binding transcription factor activity"/>
    <property type="evidence" value="ECO:0007669"/>
    <property type="project" value="InterPro"/>
</dbReference>
<dbReference type="InterPro" id="IPR000524">
    <property type="entry name" value="Tscrpt_reg_HTH_GntR"/>
</dbReference>
<dbReference type="Pfam" id="PF07729">
    <property type="entry name" value="FCD"/>
    <property type="match status" value="1"/>
</dbReference>
<dbReference type="Gene3D" id="1.20.120.530">
    <property type="entry name" value="GntR ligand-binding domain-like"/>
    <property type="match status" value="1"/>
</dbReference>
<dbReference type="InterPro" id="IPR036388">
    <property type="entry name" value="WH-like_DNA-bd_sf"/>
</dbReference>
<evidence type="ECO:0000256" key="1">
    <source>
        <dbReference type="ARBA" id="ARBA00023015"/>
    </source>
</evidence>
<dbReference type="SUPFAM" id="SSF46785">
    <property type="entry name" value="Winged helix' DNA-binding domain"/>
    <property type="match status" value="1"/>
</dbReference>
<feature type="domain" description="HTH gntR-type" evidence="4">
    <location>
        <begin position="12"/>
        <end position="79"/>
    </location>
</feature>
<protein>
    <submittedName>
        <fullName evidence="5">GntR family transcriptional regulator</fullName>
    </submittedName>
</protein>
<evidence type="ECO:0000256" key="2">
    <source>
        <dbReference type="ARBA" id="ARBA00023125"/>
    </source>
</evidence>
<dbReference type="PANTHER" id="PTHR43537:SF24">
    <property type="entry name" value="GLUCONATE OPERON TRANSCRIPTIONAL REPRESSOR"/>
    <property type="match status" value="1"/>
</dbReference>
<dbReference type="SMART" id="SM00345">
    <property type="entry name" value="HTH_GNTR"/>
    <property type="match status" value="1"/>
</dbReference>
<keyword evidence="6" id="KW-1185">Reference proteome</keyword>
<dbReference type="PANTHER" id="PTHR43537">
    <property type="entry name" value="TRANSCRIPTIONAL REGULATOR, GNTR FAMILY"/>
    <property type="match status" value="1"/>
</dbReference>
<name>A0A5C4U2I8_9CORY</name>
<dbReference type="Proteomes" id="UP000312032">
    <property type="component" value="Unassembled WGS sequence"/>
</dbReference>
<dbReference type="PROSITE" id="PS50949">
    <property type="entry name" value="HTH_GNTR"/>
    <property type="match status" value="1"/>
</dbReference>
<dbReference type="OrthoDB" id="3186208at2"/>
<evidence type="ECO:0000256" key="3">
    <source>
        <dbReference type="ARBA" id="ARBA00023163"/>
    </source>
</evidence>
<reference evidence="5 6" key="1">
    <citation type="submission" date="2019-06" db="EMBL/GenBank/DDBJ databases">
        <authorList>
            <person name="Li J."/>
        </authorList>
    </citation>
    <scope>NUCLEOTIDE SEQUENCE [LARGE SCALE GENOMIC DNA]</scope>
    <source>
        <strain evidence="5 6">LMG 28165</strain>
    </source>
</reference>
<keyword evidence="1" id="KW-0805">Transcription regulation</keyword>
<evidence type="ECO:0000313" key="6">
    <source>
        <dbReference type="Proteomes" id="UP000312032"/>
    </source>
</evidence>
<dbReference type="Gene3D" id="1.10.10.10">
    <property type="entry name" value="Winged helix-like DNA-binding domain superfamily/Winged helix DNA-binding domain"/>
    <property type="match status" value="1"/>
</dbReference>
<dbReference type="AlphaFoldDB" id="A0A5C4U2I8"/>
<comment type="caution">
    <text evidence="5">The sequence shown here is derived from an EMBL/GenBank/DDBJ whole genome shotgun (WGS) entry which is preliminary data.</text>
</comment>
<evidence type="ECO:0000313" key="5">
    <source>
        <dbReference type="EMBL" id="TNL95076.1"/>
    </source>
</evidence>
<dbReference type="Pfam" id="PF00392">
    <property type="entry name" value="GntR"/>
    <property type="match status" value="1"/>
</dbReference>
<dbReference type="InterPro" id="IPR011711">
    <property type="entry name" value="GntR_C"/>
</dbReference>
<proteinExistence type="predicted"/>
<dbReference type="InterPro" id="IPR008920">
    <property type="entry name" value="TF_FadR/GntR_C"/>
</dbReference>